<dbReference type="Pfam" id="PF00398">
    <property type="entry name" value="RrnaAD"/>
    <property type="match status" value="1"/>
</dbReference>
<reference evidence="11" key="1">
    <citation type="submission" date="2015-03" db="EMBL/GenBank/DDBJ databases">
        <title>Characterization of ICESagTR7, a new composite element with an embedded IMESp2907.</title>
        <authorList>
            <person name="Mingoia M."/>
            <person name="Morici E."/>
            <person name="Marini E."/>
            <person name="Brenciani A."/>
            <person name="Giovanetti E."/>
            <person name="Varaldo P.E."/>
        </authorList>
    </citation>
    <scope>NUCLEOTIDE SEQUENCE</scope>
    <source>
        <strain evidence="11">TR7</strain>
    </source>
</reference>
<feature type="binding site" evidence="9">
    <location>
        <position position="101"/>
    </location>
    <ligand>
        <name>S-adenosyl-L-methionine</name>
        <dbReference type="ChEBI" id="CHEBI:59789"/>
    </ligand>
</feature>
<dbReference type="GO" id="GO:0005829">
    <property type="term" value="C:cytosol"/>
    <property type="evidence" value="ECO:0007669"/>
    <property type="project" value="TreeGrafter"/>
</dbReference>
<feature type="binding site" evidence="9">
    <location>
        <position position="38"/>
    </location>
    <ligand>
        <name>S-adenosyl-L-methionine</name>
        <dbReference type="ChEBI" id="CHEBI:59789"/>
    </ligand>
</feature>
<dbReference type="NCBIfam" id="NF012222">
    <property type="entry name" value="erm_A_23S_MT"/>
    <property type="match status" value="1"/>
</dbReference>
<comment type="catalytic activity">
    <reaction evidence="8">
        <text>adenosine(2085) in 23S rRNA + 2 S-adenosyl-L-methionine = N(6)-dimethyladenosine(2085) in 23S rRNA + 2 S-adenosyl-L-homocysteine + 2 H(+)</text>
        <dbReference type="Rhea" id="RHEA:42784"/>
        <dbReference type="Rhea" id="RHEA-COMP:10237"/>
        <dbReference type="Rhea" id="RHEA-COMP:10238"/>
        <dbReference type="ChEBI" id="CHEBI:15378"/>
        <dbReference type="ChEBI" id="CHEBI:57856"/>
        <dbReference type="ChEBI" id="CHEBI:59789"/>
        <dbReference type="ChEBI" id="CHEBI:74411"/>
        <dbReference type="ChEBI" id="CHEBI:74493"/>
        <dbReference type="EC" id="2.1.1.184"/>
    </reaction>
</comment>
<feature type="binding site" evidence="9">
    <location>
        <position position="84"/>
    </location>
    <ligand>
        <name>S-adenosyl-L-methionine</name>
        <dbReference type="ChEBI" id="CHEBI:59789"/>
    </ligand>
</feature>
<dbReference type="GO" id="GO:0000179">
    <property type="term" value="F:rRNA (adenine-N6,N6-)-dimethyltransferase activity"/>
    <property type="evidence" value="ECO:0007669"/>
    <property type="project" value="UniProtKB-UniRule"/>
</dbReference>
<dbReference type="PATRIC" id="fig|1311.492.peg.1337"/>
<dbReference type="PROSITE" id="PS51689">
    <property type="entry name" value="SAM_RNA_A_N6_MT"/>
    <property type="match status" value="1"/>
</dbReference>
<dbReference type="PANTHER" id="PTHR11727:SF7">
    <property type="entry name" value="DIMETHYLADENOSINE TRANSFERASE-RELATED"/>
    <property type="match status" value="1"/>
</dbReference>
<evidence type="ECO:0000256" key="1">
    <source>
        <dbReference type="ARBA" id="ARBA00012304"/>
    </source>
</evidence>
<sequence>MKQKNPKNTQNFITSKKHVKEILKYTNINKQDKIIEIGSGKGHFTKELVEMSQRVNAIEIDEGLCHSTKKAVEPFQNIKVIHEDILKFSFPKNTDYKIFGNIPYNISTDIVKKIAFDSQAKYSYLIVERGFAKRLQNTQRALGLLLMVEMDIKILKKVPRAYFHPKPNVDSVLIVLERHKPFILKKDYKKYRFFVYKWVNREYHVLFTKNQLRQVLKHANVTDLDKLSNEQFLSVFNSYKLFQ</sequence>
<comment type="similarity">
    <text evidence="9">Belongs to the class I-like SAM-binding methyltransferase superfamily. rRNA adenine N(6)-methyltransferase family.</text>
</comment>
<dbReference type="CDD" id="cd02440">
    <property type="entry name" value="AdoMet_MTases"/>
    <property type="match status" value="1"/>
</dbReference>
<evidence type="ECO:0000256" key="9">
    <source>
        <dbReference type="PROSITE-ProRule" id="PRU01026"/>
    </source>
</evidence>
<evidence type="ECO:0000256" key="6">
    <source>
        <dbReference type="ARBA" id="ARBA00022884"/>
    </source>
</evidence>
<dbReference type="NCBIfam" id="NF000499">
    <property type="entry name" value="Erm23S_rRNA_broad"/>
    <property type="match status" value="1"/>
</dbReference>
<evidence type="ECO:0000259" key="10">
    <source>
        <dbReference type="SMART" id="SM00650"/>
    </source>
</evidence>
<accession>A0A0K0TPW5</accession>
<keyword evidence="3 9" id="KW-0489">Methyltransferase</keyword>
<feature type="domain" description="Ribosomal RNA adenine methylase transferase N-terminal" evidence="10">
    <location>
        <begin position="18"/>
        <end position="180"/>
    </location>
</feature>
<dbReference type="PANTHER" id="PTHR11727">
    <property type="entry name" value="DIMETHYLADENOSINE TRANSFERASE"/>
    <property type="match status" value="1"/>
</dbReference>
<dbReference type="InterPro" id="IPR001737">
    <property type="entry name" value="KsgA/Erm"/>
</dbReference>
<gene>
    <name evidence="11" type="primary">erm(TR)</name>
</gene>
<name>A0A0K0TPW5_STRAG</name>
<feature type="binding site" evidence="9">
    <location>
        <position position="11"/>
    </location>
    <ligand>
        <name>S-adenosyl-L-methionine</name>
        <dbReference type="ChEBI" id="CHEBI:59789"/>
    </ligand>
</feature>
<dbReference type="Gene3D" id="1.10.8.100">
    <property type="entry name" value="Ribosomal RNA adenine dimethylase-like, domain 2"/>
    <property type="match status" value="1"/>
</dbReference>
<keyword evidence="4 9" id="KW-0808">Transferase</keyword>
<dbReference type="InterPro" id="IPR020596">
    <property type="entry name" value="rRNA_Ade_Mease_Trfase_CS"/>
</dbReference>
<organism evidence="11">
    <name type="scientific">Streptococcus agalactiae</name>
    <dbReference type="NCBI Taxonomy" id="1311"/>
    <lineage>
        <taxon>Bacteria</taxon>
        <taxon>Bacillati</taxon>
        <taxon>Bacillota</taxon>
        <taxon>Bacilli</taxon>
        <taxon>Lactobacillales</taxon>
        <taxon>Streptococcaceae</taxon>
        <taxon>Streptococcus</taxon>
    </lineage>
</organism>
<dbReference type="GO" id="GO:0052910">
    <property type="term" value="F:23S rRNA (adenine(2085)-N(6))-dimethyltransferase activity"/>
    <property type="evidence" value="ECO:0007669"/>
    <property type="project" value="UniProtKB-EC"/>
</dbReference>
<dbReference type="SUPFAM" id="SSF53335">
    <property type="entry name" value="S-adenosyl-L-methionine-dependent methyltransferases"/>
    <property type="match status" value="1"/>
</dbReference>
<dbReference type="InterPro" id="IPR029063">
    <property type="entry name" value="SAM-dependent_MTases_sf"/>
</dbReference>
<feature type="binding site" evidence="9">
    <location>
        <position position="13"/>
    </location>
    <ligand>
        <name>S-adenosyl-L-methionine</name>
        <dbReference type="ChEBI" id="CHEBI:59789"/>
    </ligand>
</feature>
<evidence type="ECO:0000256" key="3">
    <source>
        <dbReference type="ARBA" id="ARBA00022603"/>
    </source>
</evidence>
<keyword evidence="5 9" id="KW-0949">S-adenosyl-L-methionine</keyword>
<feature type="binding site" evidence="9">
    <location>
        <position position="59"/>
    </location>
    <ligand>
        <name>S-adenosyl-L-methionine</name>
        <dbReference type="ChEBI" id="CHEBI:59789"/>
    </ligand>
</feature>
<dbReference type="EMBL" id="KP898896">
    <property type="protein sequence ID" value="AKR53623.1"/>
    <property type="molecule type" value="Genomic_DNA"/>
</dbReference>
<dbReference type="SMART" id="SM00650">
    <property type="entry name" value="rADc"/>
    <property type="match status" value="1"/>
</dbReference>
<evidence type="ECO:0000256" key="8">
    <source>
        <dbReference type="ARBA" id="ARBA00049167"/>
    </source>
</evidence>
<protein>
    <recommendedName>
        <fullName evidence="2">rRNA adenine N-6-methyltransferase</fullName>
        <ecNumber evidence="1">2.1.1.184</ecNumber>
    </recommendedName>
    <alternativeName>
        <fullName evidence="7">Macrolide-lincosamide-streptogramin B resistance protein</fullName>
    </alternativeName>
</protein>
<evidence type="ECO:0000256" key="7">
    <source>
        <dbReference type="ARBA" id="ARBA00029941"/>
    </source>
</evidence>
<dbReference type="Gene3D" id="3.40.50.150">
    <property type="entry name" value="Vaccinia Virus protein VP39"/>
    <property type="match status" value="1"/>
</dbReference>
<dbReference type="InterPro" id="IPR023165">
    <property type="entry name" value="rRNA_Ade_diMease-like_C"/>
</dbReference>
<dbReference type="AlphaFoldDB" id="A0A0K0TPW5"/>
<dbReference type="PROSITE" id="PS01131">
    <property type="entry name" value="RRNA_A_DIMETH"/>
    <property type="match status" value="1"/>
</dbReference>
<evidence type="ECO:0000256" key="4">
    <source>
        <dbReference type="ARBA" id="ARBA00022679"/>
    </source>
</evidence>
<keyword evidence="6 9" id="KW-0694">RNA-binding</keyword>
<dbReference type="RefSeq" id="WP_023610344.1">
    <property type="nucleotide sequence ID" value="NZ_AP018935.1"/>
</dbReference>
<proteinExistence type="inferred from homology"/>
<dbReference type="EC" id="2.1.1.184" evidence="1"/>
<dbReference type="InterPro" id="IPR020598">
    <property type="entry name" value="rRNA_Ade_methylase_Trfase_N"/>
</dbReference>
<dbReference type="GO" id="GO:0003723">
    <property type="term" value="F:RNA binding"/>
    <property type="evidence" value="ECO:0007669"/>
    <property type="project" value="UniProtKB-UniRule"/>
</dbReference>
<evidence type="ECO:0000313" key="11">
    <source>
        <dbReference type="EMBL" id="AKR53623.1"/>
    </source>
</evidence>
<evidence type="ECO:0000256" key="2">
    <source>
        <dbReference type="ARBA" id="ARBA00016505"/>
    </source>
</evidence>
<evidence type="ECO:0000256" key="5">
    <source>
        <dbReference type="ARBA" id="ARBA00022691"/>
    </source>
</evidence>
<dbReference type="SMR" id="A0A0K0TPW5"/>